<evidence type="ECO:0000256" key="1">
    <source>
        <dbReference type="SAM" id="MobiDB-lite"/>
    </source>
</evidence>
<evidence type="ECO:0000313" key="3">
    <source>
        <dbReference type="Proteomes" id="UP001327957"/>
    </source>
</evidence>
<organism evidence="2 3">
    <name type="scientific">Colletotrichum tabaci</name>
    <dbReference type="NCBI Taxonomy" id="1209068"/>
    <lineage>
        <taxon>Eukaryota</taxon>
        <taxon>Fungi</taxon>
        <taxon>Dikarya</taxon>
        <taxon>Ascomycota</taxon>
        <taxon>Pezizomycotina</taxon>
        <taxon>Sordariomycetes</taxon>
        <taxon>Hypocreomycetidae</taxon>
        <taxon>Glomerellales</taxon>
        <taxon>Glomerellaceae</taxon>
        <taxon>Colletotrichum</taxon>
        <taxon>Colletotrichum destructivum species complex</taxon>
    </lineage>
</organism>
<dbReference type="EMBL" id="JASAOK010000053">
    <property type="protein sequence ID" value="KAK6207724.1"/>
    <property type="molecule type" value="Genomic_DNA"/>
</dbReference>
<dbReference type="AlphaFoldDB" id="A0AAV9SUP2"/>
<evidence type="ECO:0000313" key="2">
    <source>
        <dbReference type="EMBL" id="KAK6207724.1"/>
    </source>
</evidence>
<protein>
    <submittedName>
        <fullName evidence="2">Uncharacterized protein</fullName>
    </submittedName>
</protein>
<sequence>MSRQSSEAAENVHHSPRRPSDLGSVMARKRDHDAAVGRKVYGHHCKAKLQKLQEKVKVHQQYVEESIRAQTCNAAAATTTLSPSAASTPGNSMYSTPMMHHDTASFGVELFMTPPEHFTTECAPFGTHIQDEDAFFTSFQSAAAFTHAPQFSPWDMLPGSYEVKEPLTPGPSCSASDILTGFTMEDPFGTAQSLRGLHCTDNGTHQRLSPECTGRAPEEVGRAHADTPDSHSSQDRVRHVIEQAVAVGFETLDEAIAAYYTETFEDVPSLYQEQRLSRNRRLPRLLSTLQSAAKGWSEWERRGFQEQIAMGAEELLVQELRTFVARQKTGAGNGNEATANKEVTETATARSQRVQNDLPNLWALTTALLARANPSRQENGSDTVLAIIEALCHGRGVGPRGGGPDRL</sequence>
<name>A0AAV9SUP2_9PEZI</name>
<accession>A0AAV9SUP2</accession>
<comment type="caution">
    <text evidence="2">The sequence shown here is derived from an EMBL/GenBank/DDBJ whole genome shotgun (WGS) entry which is preliminary data.</text>
</comment>
<dbReference type="Proteomes" id="UP001327957">
    <property type="component" value="Unassembled WGS sequence"/>
</dbReference>
<reference evidence="2 3" key="1">
    <citation type="submission" date="2023-04" db="EMBL/GenBank/DDBJ databases">
        <title>Colletotrichum tabacum stain YC1 causing leaf anthracnose on Nicotiana tabacum(L.) cv.</title>
        <authorList>
            <person name="Ji Z."/>
            <person name="Wang M."/>
            <person name="Zhang J."/>
            <person name="Wang N."/>
            <person name="Zhou Z."/>
        </authorList>
    </citation>
    <scope>NUCLEOTIDE SEQUENCE [LARGE SCALE GENOMIC DNA]</scope>
    <source>
        <strain evidence="2 3">YC1</strain>
    </source>
</reference>
<proteinExistence type="predicted"/>
<gene>
    <name evidence="2" type="ORF">QIS74_12805</name>
</gene>
<feature type="region of interest" description="Disordered" evidence="1">
    <location>
        <begin position="1"/>
        <end position="28"/>
    </location>
</feature>
<keyword evidence="3" id="KW-1185">Reference proteome</keyword>